<dbReference type="EMBL" id="JAWDGP010000220">
    <property type="protein sequence ID" value="KAK3802647.1"/>
    <property type="molecule type" value="Genomic_DNA"/>
</dbReference>
<comment type="caution">
    <text evidence="1">The sequence shown here is derived from an EMBL/GenBank/DDBJ whole genome shotgun (WGS) entry which is preliminary data.</text>
</comment>
<evidence type="ECO:0000313" key="3">
    <source>
        <dbReference type="Proteomes" id="UP001283361"/>
    </source>
</evidence>
<proteinExistence type="predicted"/>
<gene>
    <name evidence="1" type="ORF">RRG08_041328</name>
    <name evidence="2" type="ORF">RRG08_041345</name>
</gene>
<organism evidence="1 3">
    <name type="scientific">Elysia crispata</name>
    <name type="common">lettuce slug</name>
    <dbReference type="NCBI Taxonomy" id="231223"/>
    <lineage>
        <taxon>Eukaryota</taxon>
        <taxon>Metazoa</taxon>
        <taxon>Spiralia</taxon>
        <taxon>Lophotrochozoa</taxon>
        <taxon>Mollusca</taxon>
        <taxon>Gastropoda</taxon>
        <taxon>Heterobranchia</taxon>
        <taxon>Euthyneura</taxon>
        <taxon>Panpulmonata</taxon>
        <taxon>Sacoglossa</taxon>
        <taxon>Placobranchoidea</taxon>
        <taxon>Plakobranchidae</taxon>
        <taxon>Elysia</taxon>
    </lineage>
</organism>
<evidence type="ECO:0000313" key="1">
    <source>
        <dbReference type="EMBL" id="KAK3756975.1"/>
    </source>
</evidence>
<dbReference type="Proteomes" id="UP001283361">
    <property type="component" value="Unassembled WGS sequence"/>
</dbReference>
<accession>A0AAE1D4Y1</accession>
<name>A0AAE1D4Y1_9GAST</name>
<evidence type="ECO:0000313" key="2">
    <source>
        <dbReference type="EMBL" id="KAK3802647.1"/>
    </source>
</evidence>
<dbReference type="AlphaFoldDB" id="A0AAE1D4Y1"/>
<reference evidence="1" key="1">
    <citation type="journal article" date="2023" name="G3 (Bethesda)">
        <title>A reference genome for the long-term kleptoplast-retaining sea slug Elysia crispata morphotype clarki.</title>
        <authorList>
            <person name="Eastman K.E."/>
            <person name="Pendleton A.L."/>
            <person name="Shaikh M.A."/>
            <person name="Suttiyut T."/>
            <person name="Ogas R."/>
            <person name="Tomko P."/>
            <person name="Gavelis G."/>
            <person name="Widhalm J.R."/>
            <person name="Wisecaver J.H."/>
        </authorList>
    </citation>
    <scope>NUCLEOTIDE SEQUENCE</scope>
    <source>
        <strain evidence="1">ECLA1</strain>
    </source>
</reference>
<sequence length="102" mass="11514">MAPLVGLRVEASRTLSSGVWGGNHYGDVRTTWSDTRFSDWEPRAPWFESLVEKLGGGVSEHVWPIRSVPLRTSVWFAVATTDLWTCWPSMMPVAYRNSETVT</sequence>
<keyword evidence="3" id="KW-1185">Reference proteome</keyword>
<protein>
    <submittedName>
        <fullName evidence="1">Uncharacterized protein</fullName>
    </submittedName>
</protein>
<dbReference type="EMBL" id="JAWDGP010005429">
    <property type="protein sequence ID" value="KAK3756975.1"/>
    <property type="molecule type" value="Genomic_DNA"/>
</dbReference>